<gene>
    <name evidence="2" type="ORF">RRG08_043887</name>
</gene>
<dbReference type="AlphaFoldDB" id="A0AAE1AZD3"/>
<dbReference type="EMBL" id="JAWDGP010001021">
    <property type="protein sequence ID" value="KAK3795657.1"/>
    <property type="molecule type" value="Genomic_DNA"/>
</dbReference>
<evidence type="ECO:0000313" key="2">
    <source>
        <dbReference type="EMBL" id="KAK3795657.1"/>
    </source>
</evidence>
<proteinExistence type="predicted"/>
<name>A0AAE1AZD3_9GAST</name>
<accession>A0AAE1AZD3</accession>
<organism evidence="2 3">
    <name type="scientific">Elysia crispata</name>
    <name type="common">lettuce slug</name>
    <dbReference type="NCBI Taxonomy" id="231223"/>
    <lineage>
        <taxon>Eukaryota</taxon>
        <taxon>Metazoa</taxon>
        <taxon>Spiralia</taxon>
        <taxon>Lophotrochozoa</taxon>
        <taxon>Mollusca</taxon>
        <taxon>Gastropoda</taxon>
        <taxon>Heterobranchia</taxon>
        <taxon>Euthyneura</taxon>
        <taxon>Panpulmonata</taxon>
        <taxon>Sacoglossa</taxon>
        <taxon>Placobranchoidea</taxon>
        <taxon>Plakobranchidae</taxon>
        <taxon>Elysia</taxon>
    </lineage>
</organism>
<protein>
    <submittedName>
        <fullName evidence="2">Uncharacterized protein</fullName>
    </submittedName>
</protein>
<keyword evidence="3" id="KW-1185">Reference proteome</keyword>
<dbReference type="Proteomes" id="UP001283361">
    <property type="component" value="Unassembled WGS sequence"/>
</dbReference>
<comment type="caution">
    <text evidence="2">The sequence shown here is derived from an EMBL/GenBank/DDBJ whole genome shotgun (WGS) entry which is preliminary data.</text>
</comment>
<reference evidence="2" key="1">
    <citation type="journal article" date="2023" name="G3 (Bethesda)">
        <title>A reference genome for the long-term kleptoplast-retaining sea slug Elysia crispata morphotype clarki.</title>
        <authorList>
            <person name="Eastman K.E."/>
            <person name="Pendleton A.L."/>
            <person name="Shaikh M.A."/>
            <person name="Suttiyut T."/>
            <person name="Ogas R."/>
            <person name="Tomko P."/>
            <person name="Gavelis G."/>
            <person name="Widhalm J.R."/>
            <person name="Wisecaver J.H."/>
        </authorList>
    </citation>
    <scope>NUCLEOTIDE SEQUENCE</scope>
    <source>
        <strain evidence="2">ECLA1</strain>
    </source>
</reference>
<feature type="region of interest" description="Disordered" evidence="1">
    <location>
        <begin position="79"/>
        <end position="106"/>
    </location>
</feature>
<feature type="compositionally biased region" description="Basic and acidic residues" evidence="1">
    <location>
        <begin position="82"/>
        <end position="91"/>
    </location>
</feature>
<evidence type="ECO:0000256" key="1">
    <source>
        <dbReference type="SAM" id="MobiDB-lite"/>
    </source>
</evidence>
<evidence type="ECO:0000313" key="3">
    <source>
        <dbReference type="Proteomes" id="UP001283361"/>
    </source>
</evidence>
<sequence>MPVRAAVAVTRLIYDLQLVQALTGGSLVLHGADCTLPYVTAIKERHFSLPAAPAVLKRERKSEKRKRWQVAPRWLENGLLENQKREDEETWPRPLPDLLDSDEDDYHDDEIVYAYESPVEEDNCEPDSTTDL</sequence>